<accession>A0A978UY15</accession>
<reference evidence="4" key="1">
    <citation type="journal article" date="2021" name="Front. Plant Sci.">
        <title>Chromosome-Scale Genome Assembly for Chinese Sour Jujube and Insights Into Its Genome Evolution and Domestication Signature.</title>
        <authorList>
            <person name="Shen L.-Y."/>
            <person name="Luo H."/>
            <person name="Wang X.-L."/>
            <person name="Wang X.-M."/>
            <person name="Qiu X.-J."/>
            <person name="Liu H."/>
            <person name="Zhou S.-S."/>
            <person name="Jia K.-H."/>
            <person name="Nie S."/>
            <person name="Bao Y.-T."/>
            <person name="Zhang R.-G."/>
            <person name="Yun Q.-Z."/>
            <person name="Chai Y.-H."/>
            <person name="Lu J.-Y."/>
            <person name="Li Y."/>
            <person name="Zhao S.-W."/>
            <person name="Mao J.-F."/>
            <person name="Jia S.-G."/>
            <person name="Mao Y.-M."/>
        </authorList>
    </citation>
    <scope>NUCLEOTIDE SEQUENCE</scope>
    <source>
        <strain evidence="4">AT0</strain>
        <tissue evidence="4">Leaf</tissue>
    </source>
</reference>
<name>A0A978UY15_ZIZJJ</name>
<evidence type="ECO:0000313" key="5">
    <source>
        <dbReference type="Proteomes" id="UP000813462"/>
    </source>
</evidence>
<gene>
    <name evidence="4" type="ORF">FEM48_Zijuj08G0084300</name>
</gene>
<evidence type="ECO:0000256" key="1">
    <source>
        <dbReference type="SAM" id="MobiDB-lite"/>
    </source>
</evidence>
<sequence length="763" mass="86384">MGCVASKKTEEDDVVMLCKERKRLLKMAVERRYALADAQCKYNHSLYSVAAAIRLFVARYSSPASPFLITFPSTTSTEATESFVSNPFFLHQRPSEPTHETISCAFSDSAVAVETSGVDGEKQGQQNPEFKEEVKNAEEEDSDYTESEEDEIESEEKPVCEHFYDEMAPVMKSPQRDFGWDFFYPFGGVRTEVVNGFGQNCDEDLRMVREAEGIPDLEEVGEKLTSEEKVMDVNDGNVGHKEVGGFEAVTKGEIVNENQEEQKGLKVVDTPMNGRDSRELLEALKDVGDHFIRAYDSGLEVSRMLETKMAEAQSALDQEIKVGGAENSNKLIRSITRSRSTSSTLSWSSSCKSLLTSSSKSSSTWTELKDDLFDDYGGMESGSHALTLGRLYAWEKKLYEEVKQAVLGIERSVILLAGEETRKIYVQKCSQLRNKDARGEGIGNGDKTQAEVTDLYTSILIAIRSADSISQRIQKLRDEELQPQIVELLHGLMRNWQIMLESHEAQNRIMFEVNSFNCPTYGKFCNDLHRLATLQLEAELQNWHACFVAYVSSQKAYIEALKGWLSKFVTPETEFYLKGRSLLPSCRINAPPLLVLCHDWLVCLDKLPDKTVTYAMKSFNKDVRALLVQQGEEQQQKRKVDGLAIQLDGKVLAFQRVERKVLSKKLSDQETEMHVRSRIEYLTERKDQLEMFRKRLDMEKVKHQSCMQETQRIAVSGFQTGFSSLFESLTEFSKATLKMYADLVTDRKTSIVDEKGTNPPLKG</sequence>
<evidence type="ECO:0008006" key="6">
    <source>
        <dbReference type="Google" id="ProtNLM"/>
    </source>
</evidence>
<dbReference type="PANTHER" id="PTHR21450">
    <property type="entry name" value="PROTEIN ALTERED PHOSPHATE STARVATION RESPONSE 1"/>
    <property type="match status" value="1"/>
</dbReference>
<dbReference type="PANTHER" id="PTHR21450:SF17">
    <property type="entry name" value="OS09G0542500 PROTEIN"/>
    <property type="match status" value="1"/>
</dbReference>
<organism evidence="4 5">
    <name type="scientific">Ziziphus jujuba var. spinosa</name>
    <dbReference type="NCBI Taxonomy" id="714518"/>
    <lineage>
        <taxon>Eukaryota</taxon>
        <taxon>Viridiplantae</taxon>
        <taxon>Streptophyta</taxon>
        <taxon>Embryophyta</taxon>
        <taxon>Tracheophyta</taxon>
        <taxon>Spermatophyta</taxon>
        <taxon>Magnoliopsida</taxon>
        <taxon>eudicotyledons</taxon>
        <taxon>Gunneridae</taxon>
        <taxon>Pentapetalae</taxon>
        <taxon>rosids</taxon>
        <taxon>fabids</taxon>
        <taxon>Rosales</taxon>
        <taxon>Rhamnaceae</taxon>
        <taxon>Paliureae</taxon>
        <taxon>Ziziphus</taxon>
    </lineage>
</organism>
<dbReference type="Pfam" id="PF04783">
    <property type="entry name" value="DUF630"/>
    <property type="match status" value="1"/>
</dbReference>
<feature type="domain" description="DUF632" evidence="2">
    <location>
        <begin position="280"/>
        <end position="624"/>
    </location>
</feature>
<dbReference type="InterPro" id="IPR006867">
    <property type="entry name" value="DUF632"/>
</dbReference>
<evidence type="ECO:0000313" key="4">
    <source>
        <dbReference type="EMBL" id="KAH7519881.1"/>
    </source>
</evidence>
<feature type="compositionally biased region" description="Acidic residues" evidence="1">
    <location>
        <begin position="138"/>
        <end position="154"/>
    </location>
</feature>
<feature type="domain" description="DUF630" evidence="3">
    <location>
        <begin position="1"/>
        <end position="58"/>
    </location>
</feature>
<protein>
    <recommendedName>
        <fullName evidence="6">Nitrate regulatory gene2 protein-like</fullName>
    </recommendedName>
</protein>
<dbReference type="InterPro" id="IPR006868">
    <property type="entry name" value="DUF630"/>
</dbReference>
<evidence type="ECO:0000259" key="3">
    <source>
        <dbReference type="Pfam" id="PF04783"/>
    </source>
</evidence>
<evidence type="ECO:0000259" key="2">
    <source>
        <dbReference type="Pfam" id="PF04782"/>
    </source>
</evidence>
<dbReference type="EMBL" id="JAEACU010000008">
    <property type="protein sequence ID" value="KAH7519881.1"/>
    <property type="molecule type" value="Genomic_DNA"/>
</dbReference>
<dbReference type="Pfam" id="PF04782">
    <property type="entry name" value="DUF632"/>
    <property type="match status" value="1"/>
</dbReference>
<dbReference type="Proteomes" id="UP000813462">
    <property type="component" value="Unassembled WGS sequence"/>
</dbReference>
<dbReference type="AlphaFoldDB" id="A0A978UY15"/>
<comment type="caution">
    <text evidence="4">The sequence shown here is derived from an EMBL/GenBank/DDBJ whole genome shotgun (WGS) entry which is preliminary data.</text>
</comment>
<feature type="region of interest" description="Disordered" evidence="1">
    <location>
        <begin position="115"/>
        <end position="157"/>
    </location>
</feature>
<proteinExistence type="predicted"/>